<dbReference type="Pfam" id="PF08842">
    <property type="entry name" value="Mfa2"/>
    <property type="match status" value="1"/>
</dbReference>
<comment type="caution">
    <text evidence="3">The sequence shown here is derived from an EMBL/GenBank/DDBJ whole genome shotgun (WGS) entry which is preliminary data.</text>
</comment>
<sequence>MKTKLLVLVLAIAFSISCKKDAGLKPDKPSSSNLFAVNFKLTGFTVETKGMSVKGTGATLNGLKDQIKFLTYFVYKGSPDSLKLVKKIEQKSIDASFGKITDSLPAGKYKVFFVGSTSSGYRTGQNILSYVDWSYHPSLGFNTSSYSGYYGYTSSMGDTFLQQVDLDVQSAVNKNILLKRITSKITFKIQDAMPENVGKIVVSIGNAVPEFDMFSESAAYNTSHGYDFDDRVLPFNVKATDQGKANLTFSAFIWPHSPYYPYFLDVYDKNNKLIKHKSLEVDSQIYALNAVANTEYIFSGYLFDSSQPAGFSVKVDDKWNAPETIPFDDQLKQPIL</sequence>
<accession>A0A7K1Y7W3</accession>
<reference evidence="3 4" key="1">
    <citation type="submission" date="2019-11" db="EMBL/GenBank/DDBJ databases">
        <title>Pedobacter sp. HMF7647 Genome sequencing and assembly.</title>
        <authorList>
            <person name="Kang H."/>
            <person name="Kim H."/>
            <person name="Joh K."/>
        </authorList>
    </citation>
    <scope>NUCLEOTIDE SEQUENCE [LARGE SCALE GENOMIC DNA]</scope>
    <source>
        <strain evidence="3 4">HMF7647</strain>
    </source>
</reference>
<keyword evidence="4" id="KW-1185">Reference proteome</keyword>
<dbReference type="EMBL" id="WVHT01000002">
    <property type="protein sequence ID" value="MXV50672.1"/>
    <property type="molecule type" value="Genomic_DNA"/>
</dbReference>
<feature type="chain" id="PRO_5029469262" evidence="2">
    <location>
        <begin position="23"/>
        <end position="336"/>
    </location>
</feature>
<evidence type="ECO:0000313" key="4">
    <source>
        <dbReference type="Proteomes" id="UP000466586"/>
    </source>
</evidence>
<evidence type="ECO:0000313" key="3">
    <source>
        <dbReference type="EMBL" id="MXV50672.1"/>
    </source>
</evidence>
<feature type="signal peptide" evidence="2">
    <location>
        <begin position="1"/>
        <end position="22"/>
    </location>
</feature>
<dbReference type="RefSeq" id="WP_160843831.1">
    <property type="nucleotide sequence ID" value="NZ_WVHT01000002.1"/>
</dbReference>
<protein>
    <submittedName>
        <fullName evidence="3">Uncharacterized protein</fullName>
    </submittedName>
</protein>
<organism evidence="3 4">
    <name type="scientific">Hufsiella arboris</name>
    <dbReference type="NCBI Taxonomy" id="2695275"/>
    <lineage>
        <taxon>Bacteria</taxon>
        <taxon>Pseudomonadati</taxon>
        <taxon>Bacteroidota</taxon>
        <taxon>Sphingobacteriia</taxon>
        <taxon>Sphingobacteriales</taxon>
        <taxon>Sphingobacteriaceae</taxon>
        <taxon>Hufsiella</taxon>
    </lineage>
</organism>
<dbReference type="InterPro" id="IPR014941">
    <property type="entry name" value="FimB/Mfa2/Mfa3"/>
</dbReference>
<dbReference type="Proteomes" id="UP000466586">
    <property type="component" value="Unassembled WGS sequence"/>
</dbReference>
<keyword evidence="2" id="KW-0732">Signal</keyword>
<dbReference type="AlphaFoldDB" id="A0A7K1Y7W3"/>
<proteinExistence type="inferred from homology"/>
<comment type="similarity">
    <text evidence="1">Belongs to the bacteroidetes fimbrillin superfamily. FimB/Mfa2 family.</text>
</comment>
<evidence type="ECO:0000256" key="1">
    <source>
        <dbReference type="ARBA" id="ARBA00007248"/>
    </source>
</evidence>
<gene>
    <name evidence="3" type="ORF">GS399_06775</name>
</gene>
<evidence type="ECO:0000256" key="2">
    <source>
        <dbReference type="SAM" id="SignalP"/>
    </source>
</evidence>
<dbReference type="PROSITE" id="PS51257">
    <property type="entry name" value="PROKAR_LIPOPROTEIN"/>
    <property type="match status" value="1"/>
</dbReference>
<name>A0A7K1Y7W3_9SPHI</name>